<keyword evidence="2" id="KW-0472">Membrane</keyword>
<accession>A0ABX4VEQ2</accession>
<evidence type="ECO:0000256" key="2">
    <source>
        <dbReference type="SAM" id="Phobius"/>
    </source>
</evidence>
<feature type="compositionally biased region" description="Acidic residues" evidence="1">
    <location>
        <begin position="31"/>
        <end position="44"/>
    </location>
</feature>
<dbReference type="EMBL" id="POUR01000001">
    <property type="protein sequence ID" value="PNF66776.1"/>
    <property type="molecule type" value="Genomic_DNA"/>
</dbReference>
<evidence type="ECO:0000313" key="4">
    <source>
        <dbReference type="Proteomes" id="UP000236063"/>
    </source>
</evidence>
<keyword evidence="4" id="KW-1185">Reference proteome</keyword>
<keyword evidence="2" id="KW-1133">Transmembrane helix</keyword>
<feature type="transmembrane region" description="Helical" evidence="2">
    <location>
        <begin position="97"/>
        <end position="118"/>
    </location>
</feature>
<dbReference type="Proteomes" id="UP000236063">
    <property type="component" value="Unassembled WGS sequence"/>
</dbReference>
<feature type="region of interest" description="Disordered" evidence="1">
    <location>
        <begin position="1"/>
        <end position="51"/>
    </location>
</feature>
<name>A0ABX4VEQ2_9ENTR</name>
<sequence>MSDKDKSGSFYTRLAQAKNNQKEEEPVIDSSSDEMVQEEQEDYEAQAAPDPESLAEIKKAAVLSDAKFSKLKRKLLKGQVRRQKQNNKMRKIYASKAYKFVWLWSVFFFVILLLSGYKNLTIESLNFKLTSKFELADPVLIALITGVTVNIVAVFIIVMRNLFPSSEKEDKEADKTVEKAEKK</sequence>
<keyword evidence="2" id="KW-0812">Transmembrane</keyword>
<dbReference type="RefSeq" id="WP_069732438.1">
    <property type="nucleotide sequence ID" value="NZ_JABWOU010000001.1"/>
</dbReference>
<protein>
    <recommendedName>
        <fullName evidence="5">DUF1049 domain-containing protein</fullName>
    </recommendedName>
</protein>
<organism evidence="3 4">
    <name type="scientific">Enterobacter bugandensis</name>
    <dbReference type="NCBI Taxonomy" id="881260"/>
    <lineage>
        <taxon>Bacteria</taxon>
        <taxon>Pseudomonadati</taxon>
        <taxon>Pseudomonadota</taxon>
        <taxon>Gammaproteobacteria</taxon>
        <taxon>Enterobacterales</taxon>
        <taxon>Enterobacteriaceae</taxon>
        <taxon>Enterobacter</taxon>
    </lineage>
</organism>
<evidence type="ECO:0000256" key="1">
    <source>
        <dbReference type="SAM" id="MobiDB-lite"/>
    </source>
</evidence>
<feature type="transmembrane region" description="Helical" evidence="2">
    <location>
        <begin position="138"/>
        <end position="158"/>
    </location>
</feature>
<reference evidence="3 4" key="1">
    <citation type="submission" date="2018-01" db="EMBL/GenBank/DDBJ databases">
        <title>Multi-drug resistant Enterobacter species isolated from the International Space Station and comparative genomic analyses with human pathogenic strains.</title>
        <authorList>
            <person name="Singh N.K."/>
            <person name="Bezdan D."/>
            <person name="McIntyre A."/>
            <person name="Sielaff A.C."/>
            <person name="Wheeler K."/>
            <person name="Mason C."/>
            <person name="Venkateswaran K."/>
        </authorList>
    </citation>
    <scope>NUCLEOTIDE SEQUENCE [LARGE SCALE GENOMIC DNA]</scope>
    <source>
        <strain evidence="3 4">IF2SW-P2</strain>
    </source>
</reference>
<comment type="caution">
    <text evidence="3">The sequence shown here is derived from an EMBL/GenBank/DDBJ whole genome shotgun (WGS) entry which is preliminary data.</text>
</comment>
<proteinExistence type="predicted"/>
<evidence type="ECO:0008006" key="5">
    <source>
        <dbReference type="Google" id="ProtNLM"/>
    </source>
</evidence>
<gene>
    <name evidence="3" type="ORF">C1167_01980</name>
</gene>
<evidence type="ECO:0000313" key="3">
    <source>
        <dbReference type="EMBL" id="PNF66776.1"/>
    </source>
</evidence>